<dbReference type="AlphaFoldDB" id="A0A1W2H880"/>
<dbReference type="EMBL" id="LT838813">
    <property type="protein sequence ID" value="SMD45079.1"/>
    <property type="molecule type" value="Genomic_DNA"/>
</dbReference>
<proteinExistence type="predicted"/>
<dbReference type="Proteomes" id="UP000192333">
    <property type="component" value="Chromosome I"/>
</dbReference>
<feature type="region of interest" description="Disordered" evidence="1">
    <location>
        <begin position="168"/>
        <end position="203"/>
    </location>
</feature>
<evidence type="ECO:0008006" key="5">
    <source>
        <dbReference type="Google" id="ProtNLM"/>
    </source>
</evidence>
<keyword evidence="2" id="KW-0732">Signal</keyword>
<evidence type="ECO:0000313" key="4">
    <source>
        <dbReference type="Proteomes" id="UP000192333"/>
    </source>
</evidence>
<gene>
    <name evidence="3" type="ORF">SAMN00777080_3720</name>
</gene>
<feature type="chain" id="PRO_5013048862" description="Outer membrane protein beta-barrel domain-containing protein" evidence="2">
    <location>
        <begin position="23"/>
        <end position="203"/>
    </location>
</feature>
<feature type="signal peptide" evidence="2">
    <location>
        <begin position="1"/>
        <end position="22"/>
    </location>
</feature>
<dbReference type="STRING" id="758820.SAMN00777080_3720"/>
<sequence length="203" mass="23178">MKNYSKAVLLFSILMISFQVKAQRYGTAVGIRTGNNNYSRTFGISGQQRIFKHLTIEGILQSDFDRNTIAHLLLESHKPIISKRFNIYYGAGVSKGWEESFVKDKETNQILHTYGNSTTGIDIIGGVELTLANMVVSLDYKPNINLVGREEFFRGQVGISARMVLVKSKEQDKKRRKKARAKRKRDREPLGQKLKKTFNFNSK</sequence>
<dbReference type="OrthoDB" id="963987at2"/>
<evidence type="ECO:0000313" key="3">
    <source>
        <dbReference type="EMBL" id="SMD45079.1"/>
    </source>
</evidence>
<name>A0A1W2H880_9BACT</name>
<accession>A0A1W2H880</accession>
<protein>
    <recommendedName>
        <fullName evidence="5">Outer membrane protein beta-barrel domain-containing protein</fullName>
    </recommendedName>
</protein>
<evidence type="ECO:0000256" key="1">
    <source>
        <dbReference type="SAM" id="MobiDB-lite"/>
    </source>
</evidence>
<reference evidence="4" key="1">
    <citation type="submission" date="2017-04" db="EMBL/GenBank/DDBJ databases">
        <authorList>
            <person name="Varghese N."/>
            <person name="Submissions S."/>
        </authorList>
    </citation>
    <scope>NUCLEOTIDE SEQUENCE [LARGE SCALE GENOMIC DNA]</scope>
    <source>
        <strain evidence="4">DSM 16537</strain>
    </source>
</reference>
<evidence type="ECO:0000256" key="2">
    <source>
        <dbReference type="SAM" id="SignalP"/>
    </source>
</evidence>
<feature type="compositionally biased region" description="Basic residues" evidence="1">
    <location>
        <begin position="174"/>
        <end position="185"/>
    </location>
</feature>
<organism evidence="3 4">
    <name type="scientific">Aquiflexum balticum DSM 16537</name>
    <dbReference type="NCBI Taxonomy" id="758820"/>
    <lineage>
        <taxon>Bacteria</taxon>
        <taxon>Pseudomonadati</taxon>
        <taxon>Bacteroidota</taxon>
        <taxon>Cytophagia</taxon>
        <taxon>Cytophagales</taxon>
        <taxon>Cyclobacteriaceae</taxon>
        <taxon>Aquiflexum</taxon>
    </lineage>
</organism>
<keyword evidence="4" id="KW-1185">Reference proteome</keyword>